<gene>
    <name evidence="2" type="primary">cutA</name>
    <name evidence="2" type="ORF">DSM104440_03738</name>
</gene>
<dbReference type="PANTHER" id="PTHR23419">
    <property type="entry name" value="DIVALENT CATION TOLERANCE CUTA-RELATED"/>
    <property type="match status" value="1"/>
</dbReference>
<dbReference type="AlphaFoldDB" id="A0A6M4HCD4"/>
<keyword evidence="3" id="KW-1185">Reference proteome</keyword>
<reference evidence="2 3" key="1">
    <citation type="submission" date="2020-04" db="EMBL/GenBank/DDBJ databases">
        <title>Usitatibacter rugosus gen. nov., sp. nov. and Usitatibacter palustris sp. nov., novel members of Usitatibacteraceae fam. nov. within the order Nitrosomonadales isolated from soil.</title>
        <authorList>
            <person name="Huber K.J."/>
            <person name="Neumann-Schaal M."/>
            <person name="Geppert A."/>
            <person name="Luckner M."/>
            <person name="Wanner G."/>
            <person name="Overmann J."/>
        </authorList>
    </citation>
    <scope>NUCLEOTIDE SEQUENCE [LARGE SCALE GENOMIC DNA]</scope>
    <source>
        <strain evidence="2 3">Swamp67</strain>
    </source>
</reference>
<organism evidence="2 3">
    <name type="scientific">Usitatibacter palustris</name>
    <dbReference type="NCBI Taxonomy" id="2732487"/>
    <lineage>
        <taxon>Bacteria</taxon>
        <taxon>Pseudomonadati</taxon>
        <taxon>Pseudomonadota</taxon>
        <taxon>Betaproteobacteria</taxon>
        <taxon>Nitrosomonadales</taxon>
        <taxon>Usitatibacteraceae</taxon>
        <taxon>Usitatibacter</taxon>
    </lineage>
</organism>
<evidence type="ECO:0000313" key="2">
    <source>
        <dbReference type="EMBL" id="QJR16902.1"/>
    </source>
</evidence>
<dbReference type="PANTHER" id="PTHR23419:SF8">
    <property type="entry name" value="FI09726P"/>
    <property type="match status" value="1"/>
</dbReference>
<dbReference type="GO" id="GO:0005507">
    <property type="term" value="F:copper ion binding"/>
    <property type="evidence" value="ECO:0007669"/>
    <property type="project" value="TreeGrafter"/>
</dbReference>
<evidence type="ECO:0000313" key="3">
    <source>
        <dbReference type="Proteomes" id="UP000503096"/>
    </source>
</evidence>
<comment type="similarity">
    <text evidence="1">Belongs to the CutA family.</text>
</comment>
<sequence>MTAIAVLTNLPDSDSAFNLARELVSLRLAACANVLAPATSFYRWEGREEQATEVPVLIKSTRERYPALEAHIKSRHPYSVPEIIAWPLELGSAEYLAWVERESQPI</sequence>
<dbReference type="KEGG" id="upl:DSM104440_03738"/>
<dbReference type="GO" id="GO:0010038">
    <property type="term" value="P:response to metal ion"/>
    <property type="evidence" value="ECO:0007669"/>
    <property type="project" value="InterPro"/>
</dbReference>
<protein>
    <submittedName>
        <fullName evidence="2">Divalent-cation tolerance protein CutA</fullName>
    </submittedName>
</protein>
<dbReference type="EMBL" id="CP053073">
    <property type="protein sequence ID" value="QJR16902.1"/>
    <property type="molecule type" value="Genomic_DNA"/>
</dbReference>
<name>A0A6M4HCD4_9PROT</name>
<dbReference type="InterPro" id="IPR011322">
    <property type="entry name" value="N-reg_PII-like_a/b"/>
</dbReference>
<dbReference type="RefSeq" id="WP_246212063.1">
    <property type="nucleotide sequence ID" value="NZ_CP053073.1"/>
</dbReference>
<accession>A0A6M4HCD4</accession>
<dbReference type="Proteomes" id="UP000503096">
    <property type="component" value="Chromosome"/>
</dbReference>
<dbReference type="FunCoup" id="A0A6M4HCD4">
    <property type="interactions" value="188"/>
</dbReference>
<dbReference type="SUPFAM" id="SSF54913">
    <property type="entry name" value="GlnB-like"/>
    <property type="match status" value="1"/>
</dbReference>
<dbReference type="Gene3D" id="3.30.70.120">
    <property type="match status" value="1"/>
</dbReference>
<dbReference type="InterPro" id="IPR015867">
    <property type="entry name" value="N-reg_PII/ATP_PRibTrfase_C"/>
</dbReference>
<evidence type="ECO:0000256" key="1">
    <source>
        <dbReference type="ARBA" id="ARBA00010169"/>
    </source>
</evidence>
<dbReference type="Pfam" id="PF03091">
    <property type="entry name" value="CutA1"/>
    <property type="match status" value="1"/>
</dbReference>
<proteinExistence type="inferred from homology"/>
<dbReference type="InterPro" id="IPR004323">
    <property type="entry name" value="Ion_tolerance_CutA"/>
</dbReference>
<dbReference type="InParanoid" id="A0A6M4HCD4"/>